<dbReference type="AlphaFoldDB" id="Q6ADE2"/>
<dbReference type="KEGG" id="lxx:Lxx18710"/>
<organism evidence="2 3">
    <name type="scientific">Leifsonia xyli subsp. xyli (strain CTCB07)</name>
    <dbReference type="NCBI Taxonomy" id="281090"/>
    <lineage>
        <taxon>Bacteria</taxon>
        <taxon>Bacillati</taxon>
        <taxon>Actinomycetota</taxon>
        <taxon>Actinomycetes</taxon>
        <taxon>Micrococcales</taxon>
        <taxon>Microbacteriaceae</taxon>
        <taxon>Leifsonia</taxon>
    </lineage>
</organism>
<evidence type="ECO:0000313" key="3">
    <source>
        <dbReference type="Proteomes" id="UP000001306"/>
    </source>
</evidence>
<dbReference type="HOGENOM" id="CLU_2273862_0_0_11"/>
<sequence length="102" mass="10687">MRPEPMTKPLTESMPDIANLGPTMRSAAPLEFISRRVLDDALATARPGAVLLLEGPSGSGKTSAVLASDAKRDAIVATADGLAAPNSRRSPPRLLRPASRRS</sequence>
<protein>
    <submittedName>
        <fullName evidence="2">Uncharacterized protein</fullName>
    </submittedName>
</protein>
<feature type="region of interest" description="Disordered" evidence="1">
    <location>
        <begin position="80"/>
        <end position="102"/>
    </location>
</feature>
<evidence type="ECO:0000313" key="2">
    <source>
        <dbReference type="EMBL" id="AAT89602.1"/>
    </source>
</evidence>
<evidence type="ECO:0000256" key="1">
    <source>
        <dbReference type="SAM" id="MobiDB-lite"/>
    </source>
</evidence>
<keyword evidence="3" id="KW-1185">Reference proteome</keyword>
<name>Q6ADE2_LEIXX</name>
<feature type="compositionally biased region" description="Low complexity" evidence="1">
    <location>
        <begin position="82"/>
        <end position="102"/>
    </location>
</feature>
<reference evidence="2 3" key="1">
    <citation type="journal article" date="2004" name="Mol. Plant Microbe Interact.">
        <title>The genome sequence of the Gram-positive sugarcane pathogen Leifsonia xyli subsp. xyli.</title>
        <authorList>
            <person name="Monteiro-Vitorello C.B."/>
            <person name="Camargo L.E.A."/>
            <person name="Van Sluys M.A."/>
            <person name="Kitajima J.P."/>
            <person name="Truffi D."/>
            <person name="do Amaral A.M."/>
            <person name="Harakava R."/>
            <person name="de Oliveira J.C.F."/>
            <person name="Wood D."/>
            <person name="de Oliveira M.C."/>
            <person name="Miyaki C.Y."/>
            <person name="Takita M.A."/>
            <person name="da Silva A.C.R."/>
            <person name="Furlan L.R."/>
            <person name="Carraro D.M."/>
            <person name="Camarotte G."/>
            <person name="Almeida N.F. Jr."/>
            <person name="Carrer H."/>
            <person name="Coutinho L.L."/>
            <person name="El-Dorry H.A."/>
            <person name="Ferro M.I.T."/>
            <person name="Gagliardi P.R."/>
            <person name="Giglioti E."/>
            <person name="Goldman M.H.S."/>
            <person name="Goldman G.H."/>
            <person name="Kimura E.T."/>
            <person name="Ferro E.S."/>
            <person name="Kuramae E.E."/>
            <person name="Lemos E.G.M."/>
            <person name="Lemos M.V.F."/>
            <person name="Mauro S.M.Z."/>
            <person name="Machado M.A."/>
            <person name="Marino C.L."/>
            <person name="Menck C.F."/>
            <person name="Nunes L.R."/>
            <person name="Oliveira R.C."/>
            <person name="Pereira G.G."/>
            <person name="Siqueira W."/>
            <person name="de Souza A.A."/>
            <person name="Tsai S.M."/>
            <person name="Zanca A.S."/>
            <person name="Simpson A.J.G."/>
            <person name="Brumbley S.M."/>
            <person name="Setubal J.C."/>
        </authorList>
    </citation>
    <scope>NUCLEOTIDE SEQUENCE [LARGE SCALE GENOMIC DNA]</scope>
    <source>
        <strain evidence="2 3">CTCB07</strain>
    </source>
</reference>
<proteinExistence type="predicted"/>
<accession>Q6ADE2</accession>
<dbReference type="EMBL" id="AE016822">
    <property type="protein sequence ID" value="AAT89602.1"/>
    <property type="molecule type" value="Genomic_DNA"/>
</dbReference>
<gene>
    <name evidence="2" type="ordered locus">Lxx18710</name>
</gene>
<dbReference type="Proteomes" id="UP000001306">
    <property type="component" value="Chromosome"/>
</dbReference>